<dbReference type="Gene3D" id="3.30.40.10">
    <property type="entry name" value="Zinc/RING finger domain, C3HC4 (zinc finger)"/>
    <property type="match status" value="3"/>
</dbReference>
<dbReference type="InterPro" id="IPR013083">
    <property type="entry name" value="Znf_RING/FYVE/PHD"/>
</dbReference>
<dbReference type="PROSITE" id="PS50144">
    <property type="entry name" value="MATH"/>
    <property type="match status" value="1"/>
</dbReference>
<dbReference type="GO" id="GO:0043122">
    <property type="term" value="P:regulation of canonical NF-kappaB signal transduction"/>
    <property type="evidence" value="ECO:0007669"/>
    <property type="project" value="TreeGrafter"/>
</dbReference>
<keyword evidence="15" id="KW-1185">Reference proteome</keyword>
<evidence type="ECO:0000259" key="10">
    <source>
        <dbReference type="PROSITE" id="PS50089"/>
    </source>
</evidence>
<evidence type="ECO:0000256" key="7">
    <source>
        <dbReference type="PROSITE-ProRule" id="PRU00207"/>
    </source>
</evidence>
<dbReference type="GO" id="GO:0042981">
    <property type="term" value="P:regulation of apoptotic process"/>
    <property type="evidence" value="ECO:0007669"/>
    <property type="project" value="InterPro"/>
</dbReference>
<dbReference type="PIRSF" id="PIRSF015614">
    <property type="entry name" value="TRAF"/>
    <property type="match status" value="1"/>
</dbReference>
<dbReference type="Gene3D" id="2.60.210.10">
    <property type="entry name" value="Apoptosis, Tumor Necrosis Factor Receptor Associated Protein 2, Chain A"/>
    <property type="match status" value="1"/>
</dbReference>
<dbReference type="PANTHER" id="PTHR10131:SF152">
    <property type="entry name" value="TNF RECEPTOR-ASSOCIATED FACTOR 6"/>
    <property type="match status" value="1"/>
</dbReference>
<reference evidence="14" key="1">
    <citation type="submission" date="2021-10" db="EMBL/GenBank/DDBJ databases">
        <title>Tropical sea cucumber genome reveals ecological adaptation and Cuvierian tubules defense mechanism.</title>
        <authorList>
            <person name="Chen T."/>
        </authorList>
    </citation>
    <scope>NUCLEOTIDE SEQUENCE</scope>
    <source>
        <strain evidence="14">Nanhai2018</strain>
        <tissue evidence="14">Muscle</tissue>
    </source>
</reference>
<evidence type="ECO:0000256" key="8">
    <source>
        <dbReference type="SAM" id="Coils"/>
    </source>
</evidence>
<dbReference type="SUPFAM" id="SSF57850">
    <property type="entry name" value="RING/U-box"/>
    <property type="match status" value="1"/>
</dbReference>
<accession>A0A9Q1C2T8</accession>
<feature type="compositionally biased region" description="Low complexity" evidence="9">
    <location>
        <begin position="1"/>
        <end position="24"/>
    </location>
</feature>
<dbReference type="InterPro" id="IPR002083">
    <property type="entry name" value="MATH/TRAF_dom"/>
</dbReference>
<feature type="zinc finger region" description="TRAF-type" evidence="7">
    <location>
        <begin position="133"/>
        <end position="178"/>
    </location>
</feature>
<feature type="domain" description="TRAF-type" evidence="12">
    <location>
        <begin position="133"/>
        <end position="178"/>
    </location>
</feature>
<dbReference type="FunFam" id="3.30.40.10:FF:000121">
    <property type="entry name" value="TNF receptor-associated factor"/>
    <property type="match status" value="1"/>
</dbReference>
<dbReference type="Pfam" id="PF02176">
    <property type="entry name" value="zf-TRAF"/>
    <property type="match status" value="1"/>
</dbReference>
<dbReference type="GO" id="GO:0045087">
    <property type="term" value="P:innate immune response"/>
    <property type="evidence" value="ECO:0007669"/>
    <property type="project" value="TreeGrafter"/>
</dbReference>
<organism evidence="14 15">
    <name type="scientific">Holothuria leucospilota</name>
    <name type="common">Black long sea cucumber</name>
    <name type="synonym">Mertensiothuria leucospilota</name>
    <dbReference type="NCBI Taxonomy" id="206669"/>
    <lineage>
        <taxon>Eukaryota</taxon>
        <taxon>Metazoa</taxon>
        <taxon>Echinodermata</taxon>
        <taxon>Eleutherozoa</taxon>
        <taxon>Echinozoa</taxon>
        <taxon>Holothuroidea</taxon>
        <taxon>Aspidochirotacea</taxon>
        <taxon>Aspidochirotida</taxon>
        <taxon>Holothuriidae</taxon>
        <taxon>Holothuria</taxon>
    </lineage>
</organism>
<keyword evidence="4" id="KW-0677">Repeat</keyword>
<evidence type="ECO:0000259" key="11">
    <source>
        <dbReference type="PROSITE" id="PS50144"/>
    </source>
</evidence>
<feature type="region of interest" description="Disordered" evidence="9">
    <location>
        <begin position="1"/>
        <end position="27"/>
    </location>
</feature>
<comment type="caution">
    <text evidence="14">The sequence shown here is derived from an EMBL/GenBank/DDBJ whole genome shotgun (WGS) entry which is preliminary data.</text>
</comment>
<evidence type="ECO:0000256" key="5">
    <source>
        <dbReference type="ARBA" id="ARBA00022771"/>
    </source>
</evidence>
<dbReference type="Proteomes" id="UP001152320">
    <property type="component" value="Chromosome 8"/>
</dbReference>
<evidence type="ECO:0000259" key="13">
    <source>
        <dbReference type="PROSITE" id="PS50157"/>
    </source>
</evidence>
<evidence type="ECO:0000259" key="12">
    <source>
        <dbReference type="PROSITE" id="PS50145"/>
    </source>
</evidence>
<gene>
    <name evidence="14" type="ORF">HOLleu_17879</name>
</gene>
<feature type="domain" description="C2H2-type" evidence="13">
    <location>
        <begin position="195"/>
        <end position="222"/>
    </location>
</feature>
<keyword evidence="6 7" id="KW-0862">Zinc</keyword>
<dbReference type="FunFam" id="3.30.40.10:FF:000179">
    <property type="entry name" value="TNF receptor-associated factor"/>
    <property type="match status" value="1"/>
</dbReference>
<evidence type="ECO:0000313" key="15">
    <source>
        <dbReference type="Proteomes" id="UP001152320"/>
    </source>
</evidence>
<dbReference type="AlphaFoldDB" id="A0A9Q1C2T8"/>
<feature type="domain" description="MATH" evidence="11">
    <location>
        <begin position="321"/>
        <end position="463"/>
    </location>
</feature>
<dbReference type="InterPro" id="IPR001841">
    <property type="entry name" value="Znf_RING"/>
</dbReference>
<comment type="subcellular location">
    <subcellularLocation>
        <location evidence="1">Cytoplasm</location>
    </subcellularLocation>
</comment>
<dbReference type="EMBL" id="JAIZAY010000008">
    <property type="protein sequence ID" value="KAJ8037134.1"/>
    <property type="molecule type" value="Genomic_DNA"/>
</dbReference>
<feature type="coiled-coil region" evidence="8">
    <location>
        <begin position="270"/>
        <end position="315"/>
    </location>
</feature>
<dbReference type="GO" id="GO:0008270">
    <property type="term" value="F:zinc ion binding"/>
    <property type="evidence" value="ECO:0007669"/>
    <property type="project" value="UniProtKB-KW"/>
</dbReference>
<dbReference type="InterPro" id="IPR027370">
    <property type="entry name" value="Znf-RING_euk"/>
</dbReference>
<dbReference type="GO" id="GO:0005737">
    <property type="term" value="C:cytoplasm"/>
    <property type="evidence" value="ECO:0007669"/>
    <property type="project" value="UniProtKB-SubCell"/>
</dbReference>
<dbReference type="Pfam" id="PF13445">
    <property type="entry name" value="zf-RING_UBOX"/>
    <property type="match status" value="1"/>
</dbReference>
<dbReference type="PROSITE" id="PS50089">
    <property type="entry name" value="ZF_RING_2"/>
    <property type="match status" value="1"/>
</dbReference>
<feature type="zinc finger region" description="TRAF-type" evidence="7">
    <location>
        <begin position="186"/>
        <end position="241"/>
    </location>
</feature>
<dbReference type="PROSITE" id="PS50145">
    <property type="entry name" value="ZF_TRAF"/>
    <property type="match status" value="2"/>
</dbReference>
<keyword evidence="14" id="KW-0675">Receptor</keyword>
<dbReference type="PROSITE" id="PS00518">
    <property type="entry name" value="ZF_RING_1"/>
    <property type="match status" value="1"/>
</dbReference>
<feature type="domain" description="TRAF-type" evidence="12">
    <location>
        <begin position="186"/>
        <end position="241"/>
    </location>
</feature>
<evidence type="ECO:0000256" key="4">
    <source>
        <dbReference type="ARBA" id="ARBA00022737"/>
    </source>
</evidence>
<keyword evidence="5 7" id="KW-0863">Zinc-finger</keyword>
<feature type="domain" description="RING-type" evidence="10">
    <location>
        <begin position="48"/>
        <end position="88"/>
    </location>
</feature>
<evidence type="ECO:0000256" key="3">
    <source>
        <dbReference type="ARBA" id="ARBA00022723"/>
    </source>
</evidence>
<evidence type="ECO:0000313" key="14">
    <source>
        <dbReference type="EMBL" id="KAJ8037134.1"/>
    </source>
</evidence>
<dbReference type="InterPro" id="IPR049342">
    <property type="entry name" value="TRAF1-6_MATH_dom"/>
</dbReference>
<evidence type="ECO:0000256" key="9">
    <source>
        <dbReference type="SAM" id="MobiDB-lite"/>
    </source>
</evidence>
<dbReference type="SUPFAM" id="SSF49599">
    <property type="entry name" value="TRAF domain-like"/>
    <property type="match status" value="2"/>
</dbReference>
<keyword evidence="2" id="KW-0963">Cytoplasm</keyword>
<evidence type="ECO:0000256" key="2">
    <source>
        <dbReference type="ARBA" id="ARBA00022490"/>
    </source>
</evidence>
<dbReference type="GO" id="GO:0031663">
    <property type="term" value="P:lipopolysaccharide-mediated signaling pathway"/>
    <property type="evidence" value="ECO:0007669"/>
    <property type="project" value="TreeGrafter"/>
</dbReference>
<dbReference type="PANTHER" id="PTHR10131">
    <property type="entry name" value="TNF RECEPTOR ASSOCIATED FACTOR"/>
    <property type="match status" value="1"/>
</dbReference>
<dbReference type="OrthoDB" id="10051587at2759"/>
<dbReference type="InterPro" id="IPR012227">
    <property type="entry name" value="TNF_rcpt-assoc_TRAF_met"/>
</dbReference>
<keyword evidence="8" id="KW-0175">Coiled coil</keyword>
<evidence type="ECO:0000256" key="1">
    <source>
        <dbReference type="ARBA" id="ARBA00004496"/>
    </source>
</evidence>
<proteinExistence type="predicted"/>
<dbReference type="InterPro" id="IPR008974">
    <property type="entry name" value="TRAF-like"/>
</dbReference>
<keyword evidence="3 7" id="KW-0479">Metal-binding</keyword>
<name>A0A9Q1C2T8_HOLLE</name>
<dbReference type="InterPro" id="IPR001293">
    <property type="entry name" value="Znf_TRAF"/>
</dbReference>
<dbReference type="SMART" id="SM00184">
    <property type="entry name" value="RING"/>
    <property type="match status" value="1"/>
</dbReference>
<protein>
    <submittedName>
        <fullName evidence="14">TNF receptor-associated factor 6</fullName>
    </submittedName>
</protein>
<dbReference type="GO" id="GO:0061630">
    <property type="term" value="F:ubiquitin protein ligase activity"/>
    <property type="evidence" value="ECO:0007669"/>
    <property type="project" value="TreeGrafter"/>
</dbReference>
<dbReference type="InterPro" id="IPR017907">
    <property type="entry name" value="Znf_RING_CS"/>
</dbReference>
<dbReference type="PROSITE" id="PS50157">
    <property type="entry name" value="ZINC_FINGER_C2H2_2"/>
    <property type="match status" value="1"/>
</dbReference>
<sequence length="470" mass="53865">MPPSRNSSTSSLRSDRTSSSSTSSLPPVEEKYGFEAHFDPVLDKKYVCPVCLCGLREPVQTKCGHRFCRACILKATGTQSIAKCPIDKTIFNIKTELFEDLAVKREVLSHTVLCLNKDRGCSWKAELRSLEEHAEQCEFTLVKCNNGCGEEFILQDEPLHEGECPLRVVTCSYCKESVVHRDLTQHFQACPRYPVSCNQCGKTELLREELAKHIDHYDGDCPEVIVPCSFEEMGCRDEIKRKLMSIHLQEATNQHFHLMYSYTCDLKRLLRNQEAMLRETQDTCNQLICEQADLARQLVEKNNLLSRQADRLKEISTTSHTGLLHWKVALPSQNYTSPLLSPPFYTSRPGYKFRLCLELRGHVARSETYASLFVMLCRGEFDDQLFYPFNGVCHVTVFNQSNPRPSSSDQQHLVTTIECQNMSRAETDNCQNQKRGRLRFIKTESLTKGKFCHNRELFLKAEIVLDHARS</sequence>
<dbReference type="Pfam" id="PF21355">
    <property type="entry name" value="TRAF-mep_MATH"/>
    <property type="match status" value="1"/>
</dbReference>
<evidence type="ECO:0000256" key="6">
    <source>
        <dbReference type="ARBA" id="ARBA00022833"/>
    </source>
</evidence>
<dbReference type="InterPro" id="IPR013087">
    <property type="entry name" value="Znf_C2H2_type"/>
</dbReference>